<feature type="non-terminal residue" evidence="2">
    <location>
        <position position="106"/>
    </location>
</feature>
<evidence type="ECO:0000256" key="1">
    <source>
        <dbReference type="SAM" id="Phobius"/>
    </source>
</evidence>
<proteinExistence type="predicted"/>
<keyword evidence="3" id="KW-1185">Reference proteome</keyword>
<comment type="caution">
    <text evidence="2">The sequence shown here is derived from an EMBL/GenBank/DDBJ whole genome shotgun (WGS) entry which is preliminary data.</text>
</comment>
<keyword evidence="1" id="KW-1133">Transmembrane helix</keyword>
<sequence>MPLRKCYLLPPISSFFTVISSLLFVTAFGYGSPGPIAAAFGENGFFCVPLMLVGNNRSFVGIKTTRHLWFPLSIWFLPWLLSLVVKDFSAVLLRTIRRHLVGIYWI</sequence>
<accession>A0A7J8WAU7</accession>
<feature type="transmembrane region" description="Helical" evidence="1">
    <location>
        <begin position="36"/>
        <end position="55"/>
    </location>
</feature>
<keyword evidence="1" id="KW-0812">Transmembrane</keyword>
<keyword evidence="1" id="KW-0472">Membrane</keyword>
<protein>
    <submittedName>
        <fullName evidence="2">Uncharacterized protein</fullName>
    </submittedName>
</protein>
<organism evidence="2 3">
    <name type="scientific">Gossypium klotzschianum</name>
    <dbReference type="NCBI Taxonomy" id="34286"/>
    <lineage>
        <taxon>Eukaryota</taxon>
        <taxon>Viridiplantae</taxon>
        <taxon>Streptophyta</taxon>
        <taxon>Embryophyta</taxon>
        <taxon>Tracheophyta</taxon>
        <taxon>Spermatophyta</taxon>
        <taxon>Magnoliopsida</taxon>
        <taxon>eudicotyledons</taxon>
        <taxon>Gunneridae</taxon>
        <taxon>Pentapetalae</taxon>
        <taxon>rosids</taxon>
        <taxon>malvids</taxon>
        <taxon>Malvales</taxon>
        <taxon>Malvaceae</taxon>
        <taxon>Malvoideae</taxon>
        <taxon>Gossypium</taxon>
    </lineage>
</organism>
<reference evidence="2 3" key="1">
    <citation type="journal article" date="2019" name="Genome Biol. Evol.">
        <title>Insights into the evolution of the New World diploid cottons (Gossypium, subgenus Houzingenia) based on genome sequencing.</title>
        <authorList>
            <person name="Grover C.E."/>
            <person name="Arick M.A. 2nd"/>
            <person name="Thrash A."/>
            <person name="Conover J.L."/>
            <person name="Sanders W.S."/>
            <person name="Peterson D.G."/>
            <person name="Frelichowski J.E."/>
            <person name="Scheffler J.A."/>
            <person name="Scheffler B.E."/>
            <person name="Wendel J.F."/>
        </authorList>
    </citation>
    <scope>NUCLEOTIDE SEQUENCE [LARGE SCALE GENOMIC DNA]</scope>
    <source>
        <strain evidence="2">57</strain>
        <tissue evidence="2">Leaf</tissue>
    </source>
</reference>
<dbReference type="Proteomes" id="UP000593573">
    <property type="component" value="Unassembled WGS sequence"/>
</dbReference>
<evidence type="ECO:0000313" key="3">
    <source>
        <dbReference type="Proteomes" id="UP000593573"/>
    </source>
</evidence>
<evidence type="ECO:0000313" key="2">
    <source>
        <dbReference type="EMBL" id="MBA0671950.1"/>
    </source>
</evidence>
<dbReference type="AlphaFoldDB" id="A0A7J8WAU7"/>
<dbReference type="EMBL" id="JABFAB010242818">
    <property type="protein sequence ID" value="MBA0671950.1"/>
    <property type="molecule type" value="Genomic_DNA"/>
</dbReference>
<feature type="transmembrane region" description="Helical" evidence="1">
    <location>
        <begin position="7"/>
        <end position="30"/>
    </location>
</feature>
<name>A0A7J8WAU7_9ROSI</name>
<gene>
    <name evidence="2" type="ORF">Goklo_025511</name>
</gene>
<feature type="transmembrane region" description="Helical" evidence="1">
    <location>
        <begin position="67"/>
        <end position="85"/>
    </location>
</feature>